<dbReference type="InterPro" id="IPR050383">
    <property type="entry name" value="GlyoxalaseI/FosfomycinResist"/>
</dbReference>
<dbReference type="PANTHER" id="PTHR21366:SF22">
    <property type="entry name" value="VOC DOMAIN-CONTAINING PROTEIN"/>
    <property type="match status" value="1"/>
</dbReference>
<dbReference type="EMBL" id="LQOW01000028">
    <property type="protein sequence ID" value="ORV57908.1"/>
    <property type="molecule type" value="Genomic_DNA"/>
</dbReference>
<keyword evidence="3" id="KW-1185">Reference proteome</keyword>
<dbReference type="Proteomes" id="UP000194000">
    <property type="component" value="Unassembled WGS sequence"/>
</dbReference>
<dbReference type="InterPro" id="IPR004360">
    <property type="entry name" value="Glyas_Fos-R_dOase_dom"/>
</dbReference>
<dbReference type="InterPro" id="IPR029068">
    <property type="entry name" value="Glyas_Bleomycin-R_OHBP_Dase"/>
</dbReference>
<evidence type="ECO:0000313" key="3">
    <source>
        <dbReference type="Proteomes" id="UP000194000"/>
    </source>
</evidence>
<name>A0A1X1UMJ9_9MYCO</name>
<accession>A0A1X1UMJ9</accession>
<dbReference type="PROSITE" id="PS51819">
    <property type="entry name" value="VOC"/>
    <property type="match status" value="1"/>
</dbReference>
<evidence type="ECO:0000313" key="2">
    <source>
        <dbReference type="EMBL" id="ORV57908.1"/>
    </source>
</evidence>
<dbReference type="Gene3D" id="3.10.180.10">
    <property type="entry name" value="2,3-Dihydroxybiphenyl 1,2-Dioxygenase, domain 1"/>
    <property type="match status" value="1"/>
</dbReference>
<dbReference type="AlphaFoldDB" id="A0A1X1UMJ9"/>
<evidence type="ECO:0000259" key="1">
    <source>
        <dbReference type="PROSITE" id="PS51819"/>
    </source>
</evidence>
<dbReference type="PANTHER" id="PTHR21366">
    <property type="entry name" value="GLYOXALASE FAMILY PROTEIN"/>
    <property type="match status" value="1"/>
</dbReference>
<keyword evidence="2" id="KW-0456">Lyase</keyword>
<dbReference type="RefSeq" id="WP_085199241.1">
    <property type="nucleotide sequence ID" value="NZ_JACKVI010000003.1"/>
</dbReference>
<feature type="domain" description="VOC" evidence="1">
    <location>
        <begin position="5"/>
        <end position="114"/>
    </location>
</feature>
<dbReference type="Pfam" id="PF00903">
    <property type="entry name" value="Glyoxalase"/>
    <property type="match status" value="1"/>
</dbReference>
<protein>
    <submittedName>
        <fullName evidence="2">Lactoylglutathione lyase</fullName>
    </submittedName>
</protein>
<dbReference type="SUPFAM" id="SSF54593">
    <property type="entry name" value="Glyoxalase/Bleomycin resistance protein/Dihydroxybiphenyl dioxygenase"/>
    <property type="match status" value="1"/>
</dbReference>
<organism evidence="2 3">
    <name type="scientific">Mycobacterium fragae</name>
    <dbReference type="NCBI Taxonomy" id="1260918"/>
    <lineage>
        <taxon>Bacteria</taxon>
        <taxon>Bacillati</taxon>
        <taxon>Actinomycetota</taxon>
        <taxon>Actinomycetes</taxon>
        <taxon>Mycobacteriales</taxon>
        <taxon>Mycobacteriaceae</taxon>
        <taxon>Mycobacterium</taxon>
    </lineage>
</organism>
<comment type="caution">
    <text evidence="2">The sequence shown here is derived from an EMBL/GenBank/DDBJ whole genome shotgun (WGS) entry which is preliminary data.</text>
</comment>
<gene>
    <name evidence="2" type="ORF">AWC06_21500</name>
</gene>
<sequence>MKPAGVHHVAICVADAQQGLAFYRDVLGMTQLPRPDLGPGYWLDAGGQQVHLMESDNRSPSGNHFAIRVDDIDAAVTDLQEQGVEVHRVPFIPGAGRQAFLHDPFGNLVELNQPE</sequence>
<reference evidence="2 3" key="1">
    <citation type="submission" date="2016-01" db="EMBL/GenBank/DDBJ databases">
        <title>The new phylogeny of the genus Mycobacterium.</title>
        <authorList>
            <person name="Tarcisio F."/>
            <person name="Conor M."/>
            <person name="Antonella G."/>
            <person name="Elisabetta G."/>
            <person name="Giulia F.S."/>
            <person name="Sara T."/>
            <person name="Anna F."/>
            <person name="Clotilde B."/>
            <person name="Roberto B."/>
            <person name="Veronica D.S."/>
            <person name="Fabio R."/>
            <person name="Monica P."/>
            <person name="Olivier J."/>
            <person name="Enrico T."/>
            <person name="Nicola S."/>
        </authorList>
    </citation>
    <scope>NUCLEOTIDE SEQUENCE [LARGE SCALE GENOMIC DNA]</scope>
    <source>
        <strain evidence="2 3">DSM 45731</strain>
    </source>
</reference>
<dbReference type="STRING" id="1260918.AWC06_21500"/>
<dbReference type="GO" id="GO:0016829">
    <property type="term" value="F:lyase activity"/>
    <property type="evidence" value="ECO:0007669"/>
    <property type="project" value="UniProtKB-KW"/>
</dbReference>
<dbReference type="OrthoDB" id="197463at2"/>
<dbReference type="InterPro" id="IPR037523">
    <property type="entry name" value="VOC_core"/>
</dbReference>
<proteinExistence type="predicted"/>